<feature type="region of interest" description="Disordered" evidence="1">
    <location>
        <begin position="1"/>
        <end position="97"/>
    </location>
</feature>
<accession>A0A066VPQ3</accession>
<keyword evidence="3" id="KW-1185">Reference proteome</keyword>
<feature type="region of interest" description="Disordered" evidence="1">
    <location>
        <begin position="675"/>
        <end position="715"/>
    </location>
</feature>
<feature type="compositionally biased region" description="Polar residues" evidence="1">
    <location>
        <begin position="135"/>
        <end position="149"/>
    </location>
</feature>
<feature type="compositionally biased region" description="Acidic residues" evidence="1">
    <location>
        <begin position="442"/>
        <end position="452"/>
    </location>
</feature>
<dbReference type="EMBL" id="JMSN01000061">
    <property type="protein sequence ID" value="KDN43436.1"/>
    <property type="molecule type" value="Genomic_DNA"/>
</dbReference>
<feature type="compositionally biased region" description="Acidic residues" evidence="1">
    <location>
        <begin position="680"/>
        <end position="693"/>
    </location>
</feature>
<evidence type="ECO:0000313" key="3">
    <source>
        <dbReference type="Proteomes" id="UP000027361"/>
    </source>
</evidence>
<sequence length="1260" mass="135409">MAMTPTAAPLPAAGSAAPSTPSITEKLAALRSRLEHAGEQGSASSRSHQAFTVQDDVLHKSPVKKQAQMSSMTAGDRRTRSALGEVTNATTSSIGHTVQRAALSTLHKSFSKDQGGLPLGKRPRAPRSPFIARILQQQEPALDSSTSPNPRAKKTGRVEEHSQGCGSKYERFASNQIASSLVESSQTSSNPGKRQARKFKSVDAAWKLSQFAGEDLSSNINESDLRTVKVDGGKKCSLRADSSFLREVKENGWDNMELGSPVRVRYVYGPPLKPRASTSIKKESKSEEKFVSKGRKSAPARTTAPSRTEDEVDQSLSIASSQVFNQSVRYSRKERSSTLPPPGKTEQMLSEAKQPDSPGDDPLLLKGAQLEKFAALHTANGLSVGEEQEEEGELGESSFTQETIERQRARSQSVHLSVTSAPFSTAVDSTAAKTYNWRADMEDGSDSDENALEDQNYNVLPPLINDELQAWAQAADASAIVEEGHQESSQEVSNGLIDPTPLASQDSQFRESQSASVLGEEDSGSRSHIRTQEAIGAEDSPQSQHNSDALDTFMEDSDAESEDSIELIGNSASRYRARSKTRQAPEHLQTDPSELVPEEETHWLDDGEGEGIIYHDDDQAVQQGSEGQEPRDDSQQHSEDHAQSEAMYEEVDTSMESAIVDKSIAAVPSVVNRAPSTVVIEDEGDEDEEEDAEPSTGSHDGCDSEHLRKPNAPLSVSDMSAFSTVGSNLDNMSAERSQMLSRLTPTPIVEVSSVDADAAARAAAILKHYHRYIEEGCLVETEVASASENQSLPHMLRREEQRLLAGAQHGTPHAPSATPACGALASINTPKPPGAFPVSPLVVASAHKHASVAIAPVSSLSWRKSDWSVLEKMLVKHIESNEAWVASRDNPSKAAAIRAIDSDEVVTAFLLSLGIQRSRLSIAGDWSEKAIRNKVDSLQRMLCRYAEDISPGTLQEDLRRSRRAGPPSEVGSDRSRMSSAVPDDSGLSMRPDNMAALSSVSTVAKAAARISLGAAFARGSHSTPIAAKATRLPGLQESCEGAAVPRKDLTKPKAGGISSSKPPCSALDLAQVKAGLMKTNDAIGGKERADELAEASTWCVVNELKTAMNGVERPRSLQPGDPVSAGILGFLRRNRASISGRVGDVATTSQANASMANSSISSIYPTLPGAIQVRTSQGGQSKVQATVLCTMGLNALKEAQTRSQDLAQSRVNGTWQSPLTLRKQQQQQMTRQQGHTTSELANGDVTFDNSKLFWQVKEKQ</sequence>
<dbReference type="AlphaFoldDB" id="A0A066VPQ3"/>
<feature type="region of interest" description="Disordered" evidence="1">
    <location>
        <begin position="954"/>
        <end position="992"/>
    </location>
</feature>
<feature type="compositionally biased region" description="Acidic residues" evidence="1">
    <location>
        <begin position="553"/>
        <end position="565"/>
    </location>
</feature>
<evidence type="ECO:0000256" key="1">
    <source>
        <dbReference type="SAM" id="MobiDB-lite"/>
    </source>
</evidence>
<evidence type="ECO:0000313" key="2">
    <source>
        <dbReference type="EMBL" id="KDN43436.1"/>
    </source>
</evidence>
<feature type="region of interest" description="Disordered" evidence="1">
    <location>
        <begin position="134"/>
        <end position="169"/>
    </location>
</feature>
<proteinExistence type="predicted"/>
<dbReference type="STRING" id="1037660.A0A066VPQ3"/>
<name>A0A066VPQ3_TILAU</name>
<feature type="compositionally biased region" description="Polar residues" evidence="1">
    <location>
        <begin position="87"/>
        <end position="96"/>
    </location>
</feature>
<comment type="caution">
    <text evidence="2">The sequence shown here is derived from an EMBL/GenBank/DDBJ whole genome shotgun (WGS) entry which is preliminary data.</text>
</comment>
<protein>
    <submittedName>
        <fullName evidence="2">Uncharacterized protein</fullName>
    </submittedName>
</protein>
<organism evidence="2 3">
    <name type="scientific">Tilletiaria anomala (strain ATCC 24038 / CBS 436.72 / UBC 951)</name>
    <dbReference type="NCBI Taxonomy" id="1037660"/>
    <lineage>
        <taxon>Eukaryota</taxon>
        <taxon>Fungi</taxon>
        <taxon>Dikarya</taxon>
        <taxon>Basidiomycota</taxon>
        <taxon>Ustilaginomycotina</taxon>
        <taxon>Exobasidiomycetes</taxon>
        <taxon>Georgefischeriales</taxon>
        <taxon>Tilletiariaceae</taxon>
        <taxon>Tilletiaria</taxon>
    </lineage>
</organism>
<feature type="region of interest" description="Disordered" evidence="1">
    <location>
        <begin position="109"/>
        <end position="128"/>
    </location>
</feature>
<feature type="region of interest" description="Disordered" evidence="1">
    <location>
        <begin position="439"/>
        <end position="458"/>
    </location>
</feature>
<dbReference type="Proteomes" id="UP000027361">
    <property type="component" value="Unassembled WGS sequence"/>
</dbReference>
<feature type="compositionally biased region" description="Polar residues" evidence="1">
    <location>
        <begin position="540"/>
        <end position="549"/>
    </location>
</feature>
<dbReference type="GeneID" id="25264712"/>
<feature type="region of interest" description="Disordered" evidence="1">
    <location>
        <begin position="1222"/>
        <end position="1243"/>
    </location>
</feature>
<feature type="region of interest" description="Disordered" evidence="1">
    <location>
        <begin position="180"/>
        <end position="199"/>
    </location>
</feature>
<feature type="region of interest" description="Disordered" evidence="1">
    <location>
        <begin position="267"/>
        <end position="368"/>
    </location>
</feature>
<feature type="region of interest" description="Disordered" evidence="1">
    <location>
        <begin position="475"/>
        <end position="650"/>
    </location>
</feature>
<gene>
    <name evidence="2" type="ORF">K437DRAFT_257498</name>
</gene>
<dbReference type="RefSeq" id="XP_013242389.1">
    <property type="nucleotide sequence ID" value="XM_013386935.1"/>
</dbReference>
<feature type="compositionally biased region" description="Low complexity" evidence="1">
    <location>
        <begin position="1224"/>
        <end position="1233"/>
    </location>
</feature>
<feature type="compositionally biased region" description="Basic and acidic residues" evidence="1">
    <location>
        <begin position="280"/>
        <end position="291"/>
    </location>
</feature>
<dbReference type="InParanoid" id="A0A066VPQ3"/>
<feature type="compositionally biased region" description="Polar residues" evidence="1">
    <location>
        <begin position="41"/>
        <end position="52"/>
    </location>
</feature>
<feature type="compositionally biased region" description="Low complexity" evidence="1">
    <location>
        <begin position="1"/>
        <end position="22"/>
    </location>
</feature>
<feature type="compositionally biased region" description="Polar residues" evidence="1">
    <location>
        <begin position="502"/>
        <end position="516"/>
    </location>
</feature>
<reference evidence="2 3" key="1">
    <citation type="submission" date="2014-05" db="EMBL/GenBank/DDBJ databases">
        <title>Draft genome sequence of a rare smut relative, Tilletiaria anomala UBC 951.</title>
        <authorList>
            <consortium name="DOE Joint Genome Institute"/>
            <person name="Toome M."/>
            <person name="Kuo A."/>
            <person name="Henrissat B."/>
            <person name="Lipzen A."/>
            <person name="Tritt A."/>
            <person name="Yoshinaga Y."/>
            <person name="Zane M."/>
            <person name="Barry K."/>
            <person name="Grigoriev I.V."/>
            <person name="Spatafora J.W."/>
            <person name="Aimea M.C."/>
        </authorList>
    </citation>
    <scope>NUCLEOTIDE SEQUENCE [LARGE SCALE GENOMIC DNA]</scope>
    <source>
        <strain evidence="2 3">UBC 951</strain>
    </source>
</reference>
<dbReference type="HOGENOM" id="CLU_264937_0_0_1"/>
<feature type="compositionally biased region" description="Polar residues" evidence="1">
    <location>
        <begin position="314"/>
        <end position="329"/>
    </location>
</feature>
<feature type="compositionally biased region" description="Polar residues" evidence="1">
    <location>
        <begin position="180"/>
        <end position="192"/>
    </location>
</feature>
<feature type="compositionally biased region" description="Basic and acidic residues" evidence="1">
    <location>
        <begin position="628"/>
        <end position="643"/>
    </location>
</feature>
<feature type="region of interest" description="Disordered" evidence="1">
    <location>
        <begin position="381"/>
        <end position="417"/>
    </location>
</feature>